<keyword evidence="1" id="KW-0812">Transmembrane</keyword>
<keyword evidence="1" id="KW-0472">Membrane</keyword>
<feature type="transmembrane region" description="Helical" evidence="1">
    <location>
        <begin position="118"/>
        <end position="140"/>
    </location>
</feature>
<sequence>MRRPLRVALGSLQLPIAGVGAALVAFSLWNVYTLPPPPPESDGFVHGLAGFFFLIIALSGFVLVAVGLLVPPGPGYGINFSRGQRLLFAYALVAPVAGGIAFLTPVVVGFGAGGVIEWAFTLSFLVIASAPLAILLGLGWKTAAVAVARYRA</sequence>
<reference evidence="2 3" key="1">
    <citation type="submission" date="2016-10" db="EMBL/GenBank/DDBJ databases">
        <authorList>
            <person name="de Groot N.N."/>
        </authorList>
    </citation>
    <scope>NUCLEOTIDE SEQUENCE [LARGE SCALE GENOMIC DNA]</scope>
    <source>
        <strain evidence="2 3">CDM_5</strain>
    </source>
</reference>
<feature type="transmembrane region" description="Helical" evidence="1">
    <location>
        <begin position="44"/>
        <end position="66"/>
    </location>
</feature>
<dbReference type="Proteomes" id="UP000183894">
    <property type="component" value="Unassembled WGS sequence"/>
</dbReference>
<feature type="transmembrane region" description="Helical" evidence="1">
    <location>
        <begin position="87"/>
        <end position="112"/>
    </location>
</feature>
<dbReference type="RefSeq" id="WP_074793330.1">
    <property type="nucleotide sequence ID" value="NZ_FOAD01000003.1"/>
</dbReference>
<evidence type="ECO:0000313" key="2">
    <source>
        <dbReference type="EMBL" id="SEL22876.1"/>
    </source>
</evidence>
<dbReference type="EMBL" id="FOAD01000003">
    <property type="protein sequence ID" value="SEL22876.1"/>
    <property type="molecule type" value="Genomic_DNA"/>
</dbReference>
<dbReference type="AlphaFoldDB" id="A0A1H7NH75"/>
<accession>A0A1H7NH75</accession>
<organism evidence="2 3">
    <name type="scientific">Haloferax larsenii</name>
    <dbReference type="NCBI Taxonomy" id="302484"/>
    <lineage>
        <taxon>Archaea</taxon>
        <taxon>Methanobacteriati</taxon>
        <taxon>Methanobacteriota</taxon>
        <taxon>Stenosarchaea group</taxon>
        <taxon>Halobacteria</taxon>
        <taxon>Halobacteriales</taxon>
        <taxon>Haloferacaceae</taxon>
        <taxon>Haloferax</taxon>
    </lineage>
</organism>
<evidence type="ECO:0000313" key="3">
    <source>
        <dbReference type="Proteomes" id="UP000183894"/>
    </source>
</evidence>
<gene>
    <name evidence="2" type="ORF">SAMN04488691_103320</name>
</gene>
<proteinExistence type="predicted"/>
<evidence type="ECO:0000256" key="1">
    <source>
        <dbReference type="SAM" id="Phobius"/>
    </source>
</evidence>
<protein>
    <submittedName>
        <fullName evidence="2">Uncharacterized protein</fullName>
    </submittedName>
</protein>
<feature type="transmembrane region" description="Helical" evidence="1">
    <location>
        <begin position="12"/>
        <end position="32"/>
    </location>
</feature>
<dbReference type="OrthoDB" id="291243at2157"/>
<keyword evidence="1" id="KW-1133">Transmembrane helix</keyword>
<name>A0A1H7NH75_HALLR</name>